<dbReference type="InterPro" id="IPR001647">
    <property type="entry name" value="HTH_TetR"/>
</dbReference>
<dbReference type="Proteomes" id="UP001317322">
    <property type="component" value="Chromosome"/>
</dbReference>
<evidence type="ECO:0000256" key="3">
    <source>
        <dbReference type="SAM" id="MobiDB-lite"/>
    </source>
</evidence>
<accession>A0ABY5K8I2</accession>
<dbReference type="Gene3D" id="1.10.10.60">
    <property type="entry name" value="Homeodomain-like"/>
    <property type="match status" value="1"/>
</dbReference>
<dbReference type="PANTHER" id="PTHR30055:SF235">
    <property type="entry name" value="TRANSCRIPTIONAL REGULATORY PROTEIN"/>
    <property type="match status" value="1"/>
</dbReference>
<dbReference type="InterPro" id="IPR009057">
    <property type="entry name" value="Homeodomain-like_sf"/>
</dbReference>
<dbReference type="SUPFAM" id="SSF46689">
    <property type="entry name" value="Homeodomain-like"/>
    <property type="match status" value="1"/>
</dbReference>
<dbReference type="PRINTS" id="PR00455">
    <property type="entry name" value="HTHTETR"/>
</dbReference>
<keyword evidence="6" id="KW-1185">Reference proteome</keyword>
<dbReference type="RefSeq" id="WP_255629742.1">
    <property type="nucleotide sequence ID" value="NZ_CP101989.1"/>
</dbReference>
<sequence length="196" mass="20058">MSTETGRARPSGRRPGDSGTRDAILTAALTLFAERGYDGSSIRAIATAAGVDPALVRHFFGDKDGLFAAAIGSVTPGLLVVALGDDPAAAGRSLADAYLGMWENPATRPVLLALVRSATTSPAAAHMLREVIGAKLRHVAGLDGVAPDRVALAASQLLGVAVARHVIGLEPVVALSHEELVERVAPGIQRCLTGDG</sequence>
<feature type="region of interest" description="Disordered" evidence="3">
    <location>
        <begin position="1"/>
        <end position="20"/>
    </location>
</feature>
<evidence type="ECO:0000256" key="1">
    <source>
        <dbReference type="ARBA" id="ARBA00023125"/>
    </source>
</evidence>
<name>A0ABY5K8I2_9CELL</name>
<protein>
    <submittedName>
        <fullName evidence="5">TetR family transcriptional regulator</fullName>
    </submittedName>
</protein>
<dbReference type="SUPFAM" id="SSF48498">
    <property type="entry name" value="Tetracyclin repressor-like, C-terminal domain"/>
    <property type="match status" value="1"/>
</dbReference>
<proteinExistence type="predicted"/>
<evidence type="ECO:0000313" key="6">
    <source>
        <dbReference type="Proteomes" id="UP001317322"/>
    </source>
</evidence>
<reference evidence="5 6" key="1">
    <citation type="submission" date="2022-07" db="EMBL/GenBank/DDBJ databases">
        <title>Novel species in genus cellulomonas.</title>
        <authorList>
            <person name="Ye L."/>
        </authorList>
    </citation>
    <scope>NUCLEOTIDE SEQUENCE [LARGE SCALE GENOMIC DNA]</scope>
    <source>
        <strain evidence="6">zg-Y908</strain>
    </source>
</reference>
<feature type="DNA-binding region" description="H-T-H motif" evidence="2">
    <location>
        <begin position="41"/>
        <end position="60"/>
    </location>
</feature>
<evidence type="ECO:0000259" key="4">
    <source>
        <dbReference type="PROSITE" id="PS50977"/>
    </source>
</evidence>
<dbReference type="InterPro" id="IPR041678">
    <property type="entry name" value="TetR_C_16"/>
</dbReference>
<dbReference type="EMBL" id="CP101989">
    <property type="protein sequence ID" value="UUI65437.1"/>
    <property type="molecule type" value="Genomic_DNA"/>
</dbReference>
<dbReference type="PANTHER" id="PTHR30055">
    <property type="entry name" value="HTH-TYPE TRANSCRIPTIONAL REGULATOR RUTR"/>
    <property type="match status" value="1"/>
</dbReference>
<dbReference type="InterPro" id="IPR050109">
    <property type="entry name" value="HTH-type_TetR-like_transc_reg"/>
</dbReference>
<organism evidence="5 6">
    <name type="scientific">Cellulomonas wangsupingiae</name>
    <dbReference type="NCBI Taxonomy" id="2968085"/>
    <lineage>
        <taxon>Bacteria</taxon>
        <taxon>Bacillati</taxon>
        <taxon>Actinomycetota</taxon>
        <taxon>Actinomycetes</taxon>
        <taxon>Micrococcales</taxon>
        <taxon>Cellulomonadaceae</taxon>
        <taxon>Cellulomonas</taxon>
    </lineage>
</organism>
<dbReference type="Pfam" id="PF00440">
    <property type="entry name" value="TetR_N"/>
    <property type="match status" value="1"/>
</dbReference>
<evidence type="ECO:0000256" key="2">
    <source>
        <dbReference type="PROSITE-ProRule" id="PRU00335"/>
    </source>
</evidence>
<dbReference type="PROSITE" id="PS50977">
    <property type="entry name" value="HTH_TETR_2"/>
    <property type="match status" value="1"/>
</dbReference>
<dbReference type="Pfam" id="PF17920">
    <property type="entry name" value="TetR_C_16"/>
    <property type="match status" value="1"/>
</dbReference>
<evidence type="ECO:0000313" key="5">
    <source>
        <dbReference type="EMBL" id="UUI65437.1"/>
    </source>
</evidence>
<dbReference type="Gene3D" id="1.10.357.10">
    <property type="entry name" value="Tetracycline Repressor, domain 2"/>
    <property type="match status" value="1"/>
</dbReference>
<dbReference type="InterPro" id="IPR036271">
    <property type="entry name" value="Tet_transcr_reg_TetR-rel_C_sf"/>
</dbReference>
<feature type="domain" description="HTH tetR-type" evidence="4">
    <location>
        <begin position="18"/>
        <end position="78"/>
    </location>
</feature>
<gene>
    <name evidence="5" type="ORF">NP075_01465</name>
</gene>
<keyword evidence="1 2" id="KW-0238">DNA-binding</keyword>